<dbReference type="SUPFAM" id="SSF55785">
    <property type="entry name" value="PYP-like sensor domain (PAS domain)"/>
    <property type="match status" value="1"/>
</dbReference>
<dbReference type="InterPro" id="IPR000014">
    <property type="entry name" value="PAS"/>
</dbReference>
<keyword evidence="3" id="KW-1185">Reference proteome</keyword>
<dbReference type="NCBIfam" id="TIGR00229">
    <property type="entry name" value="sensory_box"/>
    <property type="match status" value="1"/>
</dbReference>
<accession>A0A4R6IR98</accession>
<dbReference type="InterPro" id="IPR035965">
    <property type="entry name" value="PAS-like_dom_sf"/>
</dbReference>
<evidence type="ECO:0000259" key="1">
    <source>
        <dbReference type="PROSITE" id="PS50112"/>
    </source>
</evidence>
<dbReference type="RefSeq" id="WP_133553039.1">
    <property type="nucleotide sequence ID" value="NZ_SNWM01000001.1"/>
</dbReference>
<sequence>MTYCLNENTRLFYYVLMGTNGHYLEVNAHYASSFGYDKADIIGRPFAVSMHPDDAETCLNLGRQCLTEPGKSFLTTIRKHDGKGNYIYTHWEFQYNTDDPRGISCLGYDVSSFEREKKQVEMLMYYYRERQAFRQSHLIRKPLANIMGLANILSTLETENSHILDMLLKSVEELDEELQKLTNGYQQK</sequence>
<dbReference type="Gene3D" id="3.30.450.20">
    <property type="entry name" value="PAS domain"/>
    <property type="match status" value="1"/>
</dbReference>
<evidence type="ECO:0000313" key="3">
    <source>
        <dbReference type="Proteomes" id="UP000295499"/>
    </source>
</evidence>
<name>A0A4R6IR98_9SPHI</name>
<comment type="caution">
    <text evidence="2">The sequence shown here is derived from an EMBL/GenBank/DDBJ whole genome shotgun (WGS) entry which is preliminary data.</text>
</comment>
<dbReference type="PROSITE" id="PS50112">
    <property type="entry name" value="PAS"/>
    <property type="match status" value="1"/>
</dbReference>
<dbReference type="EMBL" id="SNWM01000001">
    <property type="protein sequence ID" value="TDO24767.1"/>
    <property type="molecule type" value="Genomic_DNA"/>
</dbReference>
<dbReference type="CDD" id="cd00130">
    <property type="entry name" value="PAS"/>
    <property type="match status" value="1"/>
</dbReference>
<dbReference type="InterPro" id="IPR013656">
    <property type="entry name" value="PAS_4"/>
</dbReference>
<dbReference type="OrthoDB" id="9124519at2"/>
<organism evidence="2 3">
    <name type="scientific">Pedobacter duraquae</name>
    <dbReference type="NCBI Taxonomy" id="425511"/>
    <lineage>
        <taxon>Bacteria</taxon>
        <taxon>Pseudomonadati</taxon>
        <taxon>Bacteroidota</taxon>
        <taxon>Sphingobacteriia</taxon>
        <taxon>Sphingobacteriales</taxon>
        <taxon>Sphingobacteriaceae</taxon>
        <taxon>Pedobacter</taxon>
    </lineage>
</organism>
<proteinExistence type="predicted"/>
<dbReference type="Proteomes" id="UP000295499">
    <property type="component" value="Unassembled WGS sequence"/>
</dbReference>
<reference evidence="2 3" key="1">
    <citation type="submission" date="2019-03" db="EMBL/GenBank/DDBJ databases">
        <title>Genomic Encyclopedia of Archaeal and Bacterial Type Strains, Phase II (KMG-II): from individual species to whole genera.</title>
        <authorList>
            <person name="Goeker M."/>
        </authorList>
    </citation>
    <scope>NUCLEOTIDE SEQUENCE [LARGE SCALE GENOMIC DNA]</scope>
    <source>
        <strain evidence="2 3">DSM 19034</strain>
    </source>
</reference>
<evidence type="ECO:0000313" key="2">
    <source>
        <dbReference type="EMBL" id="TDO24767.1"/>
    </source>
</evidence>
<gene>
    <name evidence="2" type="ORF">CLV32_1060</name>
</gene>
<dbReference type="AlphaFoldDB" id="A0A4R6IR98"/>
<dbReference type="Pfam" id="PF08448">
    <property type="entry name" value="PAS_4"/>
    <property type="match status" value="1"/>
</dbReference>
<feature type="domain" description="PAS" evidence="1">
    <location>
        <begin position="14"/>
        <end position="69"/>
    </location>
</feature>
<protein>
    <submittedName>
        <fullName evidence="2">PAS domain S-box-containing protein</fullName>
    </submittedName>
</protein>